<keyword evidence="4" id="KW-0997">Cell inner membrane</keyword>
<evidence type="ECO:0000256" key="6">
    <source>
        <dbReference type="ARBA" id="ARBA00022840"/>
    </source>
</evidence>
<evidence type="ECO:0000256" key="2">
    <source>
        <dbReference type="ARBA" id="ARBA00022448"/>
    </source>
</evidence>
<dbReference type="PANTHER" id="PTHR42788:SF13">
    <property type="entry name" value="ALIPHATIC SULFONATES IMPORT ATP-BINDING PROTEIN SSUB"/>
    <property type="match status" value="1"/>
</dbReference>
<keyword evidence="4" id="KW-0472">Membrane</keyword>
<dbReference type="AlphaFoldDB" id="A0A0G3EQC8"/>
<dbReference type="InterPro" id="IPR003439">
    <property type="entry name" value="ABC_transporter-like_ATP-bd"/>
</dbReference>
<keyword evidence="2" id="KW-0813">Transport</keyword>
<dbReference type="PROSITE" id="PS50893">
    <property type="entry name" value="ABC_TRANSPORTER_2"/>
    <property type="match status" value="1"/>
</dbReference>
<dbReference type="Proteomes" id="UP000036700">
    <property type="component" value="Chromosome"/>
</dbReference>
<evidence type="ECO:0000313" key="8">
    <source>
        <dbReference type="EMBL" id="AKJ69180.1"/>
    </source>
</evidence>
<dbReference type="PANTHER" id="PTHR42788">
    <property type="entry name" value="TAURINE IMPORT ATP-BINDING PROTEIN-RELATED"/>
    <property type="match status" value="1"/>
</dbReference>
<dbReference type="InterPro" id="IPR003593">
    <property type="entry name" value="AAA+_ATPase"/>
</dbReference>
<dbReference type="CDD" id="cd03293">
    <property type="entry name" value="ABC_NrtD_SsuB_transporters"/>
    <property type="match status" value="1"/>
</dbReference>
<keyword evidence="5" id="KW-0547">Nucleotide-binding</keyword>
<dbReference type="PATRIC" id="fig|445709.3.peg.2999"/>
<dbReference type="KEGG" id="ptx:ABW99_14140"/>
<keyword evidence="6 8" id="KW-0067">ATP-binding</keyword>
<dbReference type="GO" id="GO:0016887">
    <property type="term" value="F:ATP hydrolysis activity"/>
    <property type="evidence" value="ECO:0007669"/>
    <property type="project" value="InterPro"/>
</dbReference>
<dbReference type="InterPro" id="IPR017871">
    <property type="entry name" value="ABC_transporter-like_CS"/>
</dbReference>
<protein>
    <submittedName>
        <fullName evidence="8">ABC transporter ATP-binding protein</fullName>
    </submittedName>
</protein>
<feature type="domain" description="ABC transporter" evidence="7">
    <location>
        <begin position="4"/>
        <end position="235"/>
    </location>
</feature>
<dbReference type="SMART" id="SM00382">
    <property type="entry name" value="AAA"/>
    <property type="match status" value="1"/>
</dbReference>
<dbReference type="InterPro" id="IPR050166">
    <property type="entry name" value="ABC_transporter_ATP-bind"/>
</dbReference>
<keyword evidence="3" id="KW-1003">Cell membrane</keyword>
<reference evidence="9" key="1">
    <citation type="submission" date="2015-06" db="EMBL/GenBank/DDBJ databases">
        <authorList>
            <person name="Lim Y.L."/>
            <person name="Ee R."/>
            <person name="Yong D."/>
            <person name="How K.Y."/>
            <person name="Yin W.F."/>
            <person name="Chan K.G."/>
        </authorList>
    </citation>
    <scope>NUCLEOTIDE SEQUENCE [LARGE SCALE GENOMIC DNA]</scope>
    <source>
        <strain evidence="9">DSM 25325</strain>
    </source>
</reference>
<dbReference type="STRING" id="445709.ABW99_14140"/>
<evidence type="ECO:0000313" key="9">
    <source>
        <dbReference type="Proteomes" id="UP000036700"/>
    </source>
</evidence>
<name>A0A0G3EQC8_9BURK</name>
<organism evidence="8 9">
    <name type="scientific">Pandoraea thiooxydans</name>
    <dbReference type="NCBI Taxonomy" id="445709"/>
    <lineage>
        <taxon>Bacteria</taxon>
        <taxon>Pseudomonadati</taxon>
        <taxon>Pseudomonadota</taxon>
        <taxon>Betaproteobacteria</taxon>
        <taxon>Burkholderiales</taxon>
        <taxon>Burkholderiaceae</taxon>
        <taxon>Pandoraea</taxon>
    </lineage>
</organism>
<dbReference type="RefSeq" id="WP_047215077.1">
    <property type="nucleotide sequence ID" value="NZ_CP011568.3"/>
</dbReference>
<gene>
    <name evidence="8" type="ORF">ABW99_14140</name>
</gene>
<dbReference type="OrthoDB" id="9783039at2"/>
<evidence type="ECO:0000256" key="1">
    <source>
        <dbReference type="ARBA" id="ARBA00005417"/>
    </source>
</evidence>
<dbReference type="Gene3D" id="3.40.50.300">
    <property type="entry name" value="P-loop containing nucleotide triphosphate hydrolases"/>
    <property type="match status" value="1"/>
</dbReference>
<comment type="similarity">
    <text evidence="1">Belongs to the ABC transporter superfamily.</text>
</comment>
<dbReference type="SUPFAM" id="SSF52540">
    <property type="entry name" value="P-loop containing nucleoside triphosphate hydrolases"/>
    <property type="match status" value="1"/>
</dbReference>
<evidence type="ECO:0000256" key="4">
    <source>
        <dbReference type="ARBA" id="ARBA00022519"/>
    </source>
</evidence>
<evidence type="ECO:0000259" key="7">
    <source>
        <dbReference type="PROSITE" id="PS50893"/>
    </source>
</evidence>
<dbReference type="GO" id="GO:0005524">
    <property type="term" value="F:ATP binding"/>
    <property type="evidence" value="ECO:0007669"/>
    <property type="project" value="UniProtKB-KW"/>
</dbReference>
<evidence type="ECO:0000256" key="3">
    <source>
        <dbReference type="ARBA" id="ARBA00022475"/>
    </source>
</evidence>
<keyword evidence="9" id="KW-1185">Reference proteome</keyword>
<accession>A0A0G3EQC8</accession>
<dbReference type="PROSITE" id="PS00211">
    <property type="entry name" value="ABC_TRANSPORTER_1"/>
    <property type="match status" value="1"/>
</dbReference>
<proteinExistence type="inferred from homology"/>
<dbReference type="Pfam" id="PF00005">
    <property type="entry name" value="ABC_tran"/>
    <property type="match status" value="1"/>
</dbReference>
<evidence type="ECO:0000256" key="5">
    <source>
        <dbReference type="ARBA" id="ARBA00022741"/>
    </source>
</evidence>
<dbReference type="InterPro" id="IPR027417">
    <property type="entry name" value="P-loop_NTPase"/>
</dbReference>
<dbReference type="EMBL" id="CP011568">
    <property type="protein sequence ID" value="AKJ69180.1"/>
    <property type="molecule type" value="Genomic_DNA"/>
</dbReference>
<sequence>MSSIVFENVSRVFQRNGEDLLTLDGISLDIHDKEFVAVVGPSGCGKTTCLRMAAGLEFPSSGAVSVAGKEVKRPGPERAVVFQQFALFPWKTVWENIDFGLRSKGLAQGERRDIIEKYLRLMNLTGCETAYPHQLSGGMQQRVAIARAYALNPGVLLMDEPFGALDAQTRVVMQEELVRLARLSPRTVMFITHAVEESVYLADRVVIMTSRPGRVKEIIDIKPVREAHHWDQYNKIEDVMDLESFVHLRTHIWKSLREEHAGREH</sequence>